<name>A0AC34FBH1_9BILA</name>
<accession>A0AC34FBH1</accession>
<dbReference type="WBParaSite" id="ES5_v2.g14609.t1">
    <property type="protein sequence ID" value="ES5_v2.g14609.t1"/>
    <property type="gene ID" value="ES5_v2.g14609"/>
</dbReference>
<protein>
    <submittedName>
        <fullName evidence="2">MSP domain-containing protein</fullName>
    </submittedName>
</protein>
<sequence>MNREEYDGINMKDEEKRNLNSSTLSIHISNYEKAVEANKNEPKSQKNEMLKIFTCRPTKIISNHDFSFEIARQASDKNMKSEVMEFRSSKKLINPNDTTLFSKKNDEKKDLTTFKDNKNTRIPDLLIMSPLNSLVLKGPFTDGAASLLSLSNPTDSIISFKLLSTNTRMIHCIPNKGFVRPQSTVYVQVMLKEMEETNAFEDGDPKLMVKSIIIQSDLKLGDEQDLVWQDAYEQEDLMVQKLPIKLSQHVISQVHLSTVLMGIMPRVISEAVHDMYVQRRRKEDEFKEIKRLLKFCENVTTQQQGRLNTVIAMKDSSDAEQQIKGALTVFPSKDIRLAQKFKNFCYSYLFLTNASSKNTFFKVFSNNQMKYGIHPSGGLLKPGESATIIIFSEESKLVCYEEFANVAESFRLRDKFIVQSSFTYENETSSFNFWQSRAPFMVFSHELDVLCDLGHVEDVQSCENVIGCNDPIFFDADGSITVSGETFFEGSPLGRDFAGVAANKDVQPQNPVKGFCCNCPDVCQPLLNQKISIDAIDSEICDDDDPTMFNIRSLSPRSDSSYMSLIPEHPSSAAVEEQILELPPKVTPEFIAQYGKDIDEAEIIDSGVLSDPYVCVYAEILSFSPDIKVLAFRIENVSSLELSLKFMIPAKSGFQLSEPTFTLNSSQSIIVKVLKVDGASDSHLNLMYKLPNSKVFEKKSFKILLEVIN</sequence>
<organism evidence="1 2">
    <name type="scientific">Panagrolaimus sp. ES5</name>
    <dbReference type="NCBI Taxonomy" id="591445"/>
    <lineage>
        <taxon>Eukaryota</taxon>
        <taxon>Metazoa</taxon>
        <taxon>Ecdysozoa</taxon>
        <taxon>Nematoda</taxon>
        <taxon>Chromadorea</taxon>
        <taxon>Rhabditida</taxon>
        <taxon>Tylenchina</taxon>
        <taxon>Panagrolaimomorpha</taxon>
        <taxon>Panagrolaimoidea</taxon>
        <taxon>Panagrolaimidae</taxon>
        <taxon>Panagrolaimus</taxon>
    </lineage>
</organism>
<dbReference type="Proteomes" id="UP000887579">
    <property type="component" value="Unplaced"/>
</dbReference>
<proteinExistence type="predicted"/>
<evidence type="ECO:0000313" key="1">
    <source>
        <dbReference type="Proteomes" id="UP000887579"/>
    </source>
</evidence>
<evidence type="ECO:0000313" key="2">
    <source>
        <dbReference type="WBParaSite" id="ES5_v2.g14609.t1"/>
    </source>
</evidence>
<reference evidence="2" key="1">
    <citation type="submission" date="2022-11" db="UniProtKB">
        <authorList>
            <consortium name="WormBaseParasite"/>
        </authorList>
    </citation>
    <scope>IDENTIFICATION</scope>
</reference>